<feature type="transmembrane region" description="Helical" evidence="6">
    <location>
        <begin position="202"/>
        <end position="221"/>
    </location>
</feature>
<feature type="transmembrane region" description="Helical" evidence="6">
    <location>
        <begin position="9"/>
        <end position="34"/>
    </location>
</feature>
<feature type="transmembrane region" description="Helical" evidence="6">
    <location>
        <begin position="46"/>
        <end position="65"/>
    </location>
</feature>
<feature type="transmembrane region" description="Helical" evidence="6">
    <location>
        <begin position="107"/>
        <end position="125"/>
    </location>
</feature>
<protein>
    <submittedName>
        <fullName evidence="8">Predicted arabinose efflux permease, MFS family</fullName>
    </submittedName>
</protein>
<comment type="subcellular location">
    <subcellularLocation>
        <location evidence="1">Cell membrane</location>
        <topology evidence="1">Multi-pass membrane protein</topology>
    </subcellularLocation>
</comment>
<sequence length="400" mass="43604">MKTTNKRAAYVGCLGMISIISTEFGVIGILPQLAEFYGINIDTAGYLLSAFALIIALTGPFIVLYTSRFDRKKMMLLAILIFVASNFLSALAPPYWVLILLRVLPSFLHPVFISISIATAIDNAAKEFQPRLMSIVIGGIAVAQVTIIPLSTYISGTFNWTASYIVQGTISLIATVAVYFLLPSTSLKVEKSIGLQTSILKYKPFILSIITNCLIIAAWFSTYGYFAEYLSKTRGLNEREISYMLFLFGVMGVISNFLAGKLLSKNLTNTTVLFLFGTILLPLLFTFSDKSIYTTAGIVCIWGIMYGPCFLTTLAYVLSAAPDAKEFANSIQISSGNLGVTLGTVVSGLFIGQYTATMAPWIGAAFGVTAMGFIFWRSLIEKRSATINISETLNDTTIHN</sequence>
<dbReference type="GO" id="GO:0022857">
    <property type="term" value="F:transmembrane transporter activity"/>
    <property type="evidence" value="ECO:0007669"/>
    <property type="project" value="InterPro"/>
</dbReference>
<evidence type="ECO:0000313" key="9">
    <source>
        <dbReference type="Proteomes" id="UP000199532"/>
    </source>
</evidence>
<dbReference type="Pfam" id="PF07690">
    <property type="entry name" value="MFS_1"/>
    <property type="match status" value="1"/>
</dbReference>
<evidence type="ECO:0000313" key="8">
    <source>
        <dbReference type="EMBL" id="SEJ26303.1"/>
    </source>
</evidence>
<dbReference type="CDD" id="cd17324">
    <property type="entry name" value="MFS_NepI_like"/>
    <property type="match status" value="1"/>
</dbReference>
<dbReference type="PROSITE" id="PS50850">
    <property type="entry name" value="MFS"/>
    <property type="match status" value="1"/>
</dbReference>
<dbReference type="STRING" id="408657.SAMN04487995_3835"/>
<feature type="transmembrane region" description="Helical" evidence="6">
    <location>
        <begin position="160"/>
        <end position="182"/>
    </location>
</feature>
<feature type="transmembrane region" description="Helical" evidence="6">
    <location>
        <begin position="266"/>
        <end position="285"/>
    </location>
</feature>
<evidence type="ECO:0000259" key="7">
    <source>
        <dbReference type="PROSITE" id="PS50850"/>
    </source>
</evidence>
<feature type="transmembrane region" description="Helical" evidence="6">
    <location>
        <begin position="77"/>
        <end position="101"/>
    </location>
</feature>
<dbReference type="GO" id="GO:0005886">
    <property type="term" value="C:plasma membrane"/>
    <property type="evidence" value="ECO:0007669"/>
    <property type="project" value="UniProtKB-SubCell"/>
</dbReference>
<feature type="transmembrane region" description="Helical" evidence="6">
    <location>
        <begin position="241"/>
        <end position="259"/>
    </location>
</feature>
<keyword evidence="9" id="KW-1185">Reference proteome</keyword>
<dbReference type="AlphaFoldDB" id="A0A1H6XAW0"/>
<dbReference type="InterPro" id="IPR011701">
    <property type="entry name" value="MFS"/>
</dbReference>
<dbReference type="RefSeq" id="WP_090337869.1">
    <property type="nucleotide sequence ID" value="NZ_FNXY01000006.1"/>
</dbReference>
<evidence type="ECO:0000256" key="2">
    <source>
        <dbReference type="ARBA" id="ARBA00022475"/>
    </source>
</evidence>
<dbReference type="PANTHER" id="PTHR43124">
    <property type="entry name" value="PURINE EFFLUX PUMP PBUE"/>
    <property type="match status" value="1"/>
</dbReference>
<evidence type="ECO:0000256" key="5">
    <source>
        <dbReference type="ARBA" id="ARBA00023136"/>
    </source>
</evidence>
<dbReference type="SUPFAM" id="SSF103473">
    <property type="entry name" value="MFS general substrate transporter"/>
    <property type="match status" value="1"/>
</dbReference>
<feature type="transmembrane region" description="Helical" evidence="6">
    <location>
        <begin position="132"/>
        <end position="154"/>
    </location>
</feature>
<evidence type="ECO:0000256" key="1">
    <source>
        <dbReference type="ARBA" id="ARBA00004651"/>
    </source>
</evidence>
<dbReference type="InterPro" id="IPR050189">
    <property type="entry name" value="MFS_Efflux_Transporters"/>
</dbReference>
<dbReference type="PANTHER" id="PTHR43124:SF3">
    <property type="entry name" value="CHLORAMPHENICOL EFFLUX PUMP RV0191"/>
    <property type="match status" value="1"/>
</dbReference>
<evidence type="ECO:0000256" key="4">
    <source>
        <dbReference type="ARBA" id="ARBA00022989"/>
    </source>
</evidence>
<feature type="transmembrane region" description="Helical" evidence="6">
    <location>
        <begin position="330"/>
        <end position="352"/>
    </location>
</feature>
<dbReference type="Gene3D" id="1.20.1250.20">
    <property type="entry name" value="MFS general substrate transporter like domains"/>
    <property type="match status" value="2"/>
</dbReference>
<feature type="domain" description="Major facilitator superfamily (MFS) profile" evidence="7">
    <location>
        <begin position="1"/>
        <end position="382"/>
    </location>
</feature>
<accession>A0A1H6XAW0</accession>
<evidence type="ECO:0000256" key="3">
    <source>
        <dbReference type="ARBA" id="ARBA00022692"/>
    </source>
</evidence>
<evidence type="ECO:0000256" key="6">
    <source>
        <dbReference type="SAM" id="Phobius"/>
    </source>
</evidence>
<reference evidence="8 9" key="1">
    <citation type="submission" date="2016-10" db="EMBL/GenBank/DDBJ databases">
        <authorList>
            <person name="de Groot N.N."/>
        </authorList>
    </citation>
    <scope>NUCLEOTIDE SEQUENCE [LARGE SCALE GENOMIC DNA]</scope>
    <source>
        <strain evidence="8 9">DSM 19938</strain>
    </source>
</reference>
<keyword evidence="5 6" id="KW-0472">Membrane</keyword>
<keyword evidence="2" id="KW-1003">Cell membrane</keyword>
<name>A0A1H6XAW0_9BACT</name>
<dbReference type="InterPro" id="IPR036259">
    <property type="entry name" value="MFS_trans_sf"/>
</dbReference>
<dbReference type="Proteomes" id="UP000199532">
    <property type="component" value="Unassembled WGS sequence"/>
</dbReference>
<feature type="transmembrane region" description="Helical" evidence="6">
    <location>
        <begin position="358"/>
        <end position="376"/>
    </location>
</feature>
<dbReference type="EMBL" id="FNXY01000006">
    <property type="protein sequence ID" value="SEJ26303.1"/>
    <property type="molecule type" value="Genomic_DNA"/>
</dbReference>
<dbReference type="InterPro" id="IPR020846">
    <property type="entry name" value="MFS_dom"/>
</dbReference>
<keyword evidence="3 6" id="KW-0812">Transmembrane</keyword>
<gene>
    <name evidence="8" type="ORF">SAMN04487995_3835</name>
</gene>
<keyword evidence="4 6" id="KW-1133">Transmembrane helix</keyword>
<organism evidence="8 9">
    <name type="scientific">Dyadobacter koreensis</name>
    <dbReference type="NCBI Taxonomy" id="408657"/>
    <lineage>
        <taxon>Bacteria</taxon>
        <taxon>Pseudomonadati</taxon>
        <taxon>Bacteroidota</taxon>
        <taxon>Cytophagia</taxon>
        <taxon>Cytophagales</taxon>
        <taxon>Spirosomataceae</taxon>
        <taxon>Dyadobacter</taxon>
    </lineage>
</organism>
<proteinExistence type="predicted"/>
<feature type="transmembrane region" description="Helical" evidence="6">
    <location>
        <begin position="291"/>
        <end position="318"/>
    </location>
</feature>
<dbReference type="OrthoDB" id="9788453at2"/>